<keyword evidence="1" id="KW-0472">Membrane</keyword>
<keyword evidence="1" id="KW-1133">Transmembrane helix</keyword>
<feature type="non-terminal residue" evidence="2">
    <location>
        <position position="111"/>
    </location>
</feature>
<feature type="non-terminal residue" evidence="2">
    <location>
        <position position="1"/>
    </location>
</feature>
<dbReference type="EMBL" id="BTSY01000007">
    <property type="protein sequence ID" value="GMT36429.1"/>
    <property type="molecule type" value="Genomic_DNA"/>
</dbReference>
<proteinExistence type="predicted"/>
<keyword evidence="3" id="KW-1185">Reference proteome</keyword>
<name>A0AAV5X393_9BILA</name>
<feature type="transmembrane region" description="Helical" evidence="1">
    <location>
        <begin position="56"/>
        <end position="75"/>
    </location>
</feature>
<reference evidence="2" key="1">
    <citation type="submission" date="2023-10" db="EMBL/GenBank/DDBJ databases">
        <title>Genome assembly of Pristionchus species.</title>
        <authorList>
            <person name="Yoshida K."/>
            <person name="Sommer R.J."/>
        </authorList>
    </citation>
    <scope>NUCLEOTIDE SEQUENCE</scope>
    <source>
        <strain evidence="2">RS5133</strain>
    </source>
</reference>
<evidence type="ECO:0000313" key="3">
    <source>
        <dbReference type="Proteomes" id="UP001432322"/>
    </source>
</evidence>
<comment type="caution">
    <text evidence="2">The sequence shown here is derived from an EMBL/GenBank/DDBJ whole genome shotgun (WGS) entry which is preliminary data.</text>
</comment>
<sequence length="111" mass="12281">RIFSPCFTVGCSIEYCVDAENKLNHAATVKVCLLYLVAFSLSATNMDIYENAVVKIPCMLLISALSIFVAIYFSHNYVTDSVVIACLSFASFCLIGLPTCYVVWKFAHAVY</sequence>
<evidence type="ECO:0000256" key="1">
    <source>
        <dbReference type="SAM" id="Phobius"/>
    </source>
</evidence>
<organism evidence="2 3">
    <name type="scientific">Pristionchus fissidentatus</name>
    <dbReference type="NCBI Taxonomy" id="1538716"/>
    <lineage>
        <taxon>Eukaryota</taxon>
        <taxon>Metazoa</taxon>
        <taxon>Ecdysozoa</taxon>
        <taxon>Nematoda</taxon>
        <taxon>Chromadorea</taxon>
        <taxon>Rhabditida</taxon>
        <taxon>Rhabditina</taxon>
        <taxon>Diplogasteromorpha</taxon>
        <taxon>Diplogasteroidea</taxon>
        <taxon>Neodiplogasteridae</taxon>
        <taxon>Pristionchus</taxon>
    </lineage>
</organism>
<protein>
    <submittedName>
        <fullName evidence="2">Uncharacterized protein</fullName>
    </submittedName>
</protein>
<evidence type="ECO:0000313" key="2">
    <source>
        <dbReference type="EMBL" id="GMT36429.1"/>
    </source>
</evidence>
<dbReference type="AlphaFoldDB" id="A0AAV5X393"/>
<gene>
    <name evidence="2" type="ORF">PFISCL1PPCAC_27726</name>
</gene>
<accession>A0AAV5X393</accession>
<keyword evidence="1" id="KW-0812">Transmembrane</keyword>
<feature type="transmembrane region" description="Helical" evidence="1">
    <location>
        <begin position="81"/>
        <end position="104"/>
    </location>
</feature>
<dbReference type="Proteomes" id="UP001432322">
    <property type="component" value="Unassembled WGS sequence"/>
</dbReference>